<keyword evidence="3" id="KW-1185">Reference proteome</keyword>
<evidence type="ECO:0000313" key="2">
    <source>
        <dbReference type="EMBL" id="SDW15991.1"/>
    </source>
</evidence>
<evidence type="ECO:0000313" key="3">
    <source>
        <dbReference type="Proteomes" id="UP000199118"/>
    </source>
</evidence>
<feature type="region of interest" description="Disordered" evidence="1">
    <location>
        <begin position="1"/>
        <end position="30"/>
    </location>
</feature>
<dbReference type="OrthoDB" id="8478344at2"/>
<accession>A0A1H2R9E8</accession>
<organism evidence="2 3">
    <name type="scientific">Albimonas donghaensis</name>
    <dbReference type="NCBI Taxonomy" id="356660"/>
    <lineage>
        <taxon>Bacteria</taxon>
        <taxon>Pseudomonadati</taxon>
        <taxon>Pseudomonadota</taxon>
        <taxon>Alphaproteobacteria</taxon>
        <taxon>Rhodobacterales</taxon>
        <taxon>Paracoccaceae</taxon>
        <taxon>Albimonas</taxon>
    </lineage>
</organism>
<protein>
    <submittedName>
        <fullName evidence="2">Uncharacterized protein</fullName>
    </submittedName>
</protein>
<dbReference type="STRING" id="356660.SAMN05444336_101277"/>
<name>A0A1H2R9E8_9RHOB</name>
<dbReference type="EMBL" id="FNMZ01000001">
    <property type="protein sequence ID" value="SDW15991.1"/>
    <property type="molecule type" value="Genomic_DNA"/>
</dbReference>
<dbReference type="RefSeq" id="WP_143040184.1">
    <property type="nucleotide sequence ID" value="NZ_FNMZ01000001.1"/>
</dbReference>
<proteinExistence type="predicted"/>
<reference evidence="2 3" key="1">
    <citation type="submission" date="2016-10" db="EMBL/GenBank/DDBJ databases">
        <authorList>
            <person name="de Groot N.N."/>
        </authorList>
    </citation>
    <scope>NUCLEOTIDE SEQUENCE [LARGE SCALE GENOMIC DNA]</scope>
    <source>
        <strain evidence="2 3">DSM 17890</strain>
    </source>
</reference>
<evidence type="ECO:0000256" key="1">
    <source>
        <dbReference type="SAM" id="MobiDB-lite"/>
    </source>
</evidence>
<gene>
    <name evidence="2" type="ORF">SAMN05444336_101277</name>
</gene>
<feature type="compositionally biased region" description="Basic and acidic residues" evidence="1">
    <location>
        <begin position="13"/>
        <end position="28"/>
    </location>
</feature>
<dbReference type="AlphaFoldDB" id="A0A1H2R9E8"/>
<sequence>MTDKASRPRRRVQHLEGMRKPKSGETTRRPCLRCGEPFPSEGAHNRLCEPCRQSIRRADPGMPDARLAR</sequence>
<dbReference type="Proteomes" id="UP000199118">
    <property type="component" value="Unassembled WGS sequence"/>
</dbReference>